<comment type="subunit">
    <text evidence="9">Associates with 90S and pre-40S pre-ribosomal particles.</text>
</comment>
<evidence type="ECO:0000256" key="9">
    <source>
        <dbReference type="RuleBase" id="RU368027"/>
    </source>
</evidence>
<feature type="region of interest" description="Disordered" evidence="10">
    <location>
        <begin position="258"/>
        <end position="310"/>
    </location>
</feature>
<feature type="region of interest" description="Disordered" evidence="10">
    <location>
        <begin position="203"/>
        <end position="235"/>
    </location>
</feature>
<comment type="caution">
    <text evidence="11">The sequence shown here is derived from an EMBL/GenBank/DDBJ whole genome shotgun (WGS) entry which is preliminary data.</text>
</comment>
<evidence type="ECO:0000313" key="12">
    <source>
        <dbReference type="Proteomes" id="UP000663841"/>
    </source>
</evidence>
<dbReference type="GO" id="GO:0000462">
    <property type="term" value="P:maturation of SSU-rRNA from tricistronic rRNA transcript (SSU-rRNA, 5.8S rRNA, LSU-rRNA)"/>
    <property type="evidence" value="ECO:0007669"/>
    <property type="project" value="TreeGrafter"/>
</dbReference>
<dbReference type="PANTHER" id="PTHR21738">
    <property type="entry name" value="RIBOSOMAL RNA PROCESSING PROTEIN 36 HOMOLOG"/>
    <property type="match status" value="1"/>
</dbReference>
<keyword evidence="6 9" id="KW-0539">Nucleus</keyword>
<keyword evidence="3 9" id="KW-0690">Ribosome biogenesis</keyword>
<accession>A0A8H3AJD9</accession>
<feature type="region of interest" description="Disordered" evidence="10">
    <location>
        <begin position="1"/>
        <end position="130"/>
    </location>
</feature>
<dbReference type="GO" id="GO:0030686">
    <property type="term" value="C:90S preribosome"/>
    <property type="evidence" value="ECO:0007669"/>
    <property type="project" value="TreeGrafter"/>
</dbReference>
<comment type="subcellular location">
    <subcellularLocation>
        <location evidence="1 9">Nucleus</location>
        <location evidence="1 9">Nucleolus</location>
    </subcellularLocation>
</comment>
<comment type="function">
    <text evidence="8 9">Component of the 90S pre-ribosome involved in the maturation of rRNAs. Required for early cleavages of the pre-RNAs in the 40S ribosomal subunit maturation pathway.</text>
</comment>
<keyword evidence="7 9" id="KW-0687">Ribonucleoprotein</keyword>
<feature type="compositionally biased region" description="Basic and acidic residues" evidence="10">
    <location>
        <begin position="203"/>
        <end position="229"/>
    </location>
</feature>
<evidence type="ECO:0000256" key="3">
    <source>
        <dbReference type="ARBA" id="ARBA00022517"/>
    </source>
</evidence>
<keyword evidence="4 9" id="KW-0698">rRNA processing</keyword>
<feature type="compositionally biased region" description="Basic residues" evidence="10">
    <location>
        <begin position="267"/>
        <end position="283"/>
    </location>
</feature>
<dbReference type="Proteomes" id="UP000663841">
    <property type="component" value="Unassembled WGS sequence"/>
</dbReference>
<comment type="similarity">
    <text evidence="2 9">Belongs to the RRP36 family.</text>
</comment>
<evidence type="ECO:0000256" key="10">
    <source>
        <dbReference type="SAM" id="MobiDB-lite"/>
    </source>
</evidence>
<evidence type="ECO:0000256" key="5">
    <source>
        <dbReference type="ARBA" id="ARBA00023054"/>
    </source>
</evidence>
<protein>
    <recommendedName>
        <fullName evidence="9">rRNA biogenesis protein RRP36</fullName>
    </recommendedName>
</protein>
<gene>
    <name evidence="11" type="ORF">RDB_LOCUS72494</name>
</gene>
<proteinExistence type="inferred from homology"/>
<dbReference type="EMBL" id="CAJMWW010000086">
    <property type="protein sequence ID" value="CAE6433038.1"/>
    <property type="molecule type" value="Genomic_DNA"/>
</dbReference>
<feature type="compositionally biased region" description="Basic residues" evidence="10">
    <location>
        <begin position="100"/>
        <end position="112"/>
    </location>
</feature>
<dbReference type="AlphaFoldDB" id="A0A8H3AJD9"/>
<evidence type="ECO:0000256" key="7">
    <source>
        <dbReference type="ARBA" id="ARBA00023274"/>
    </source>
</evidence>
<organism evidence="11 12">
    <name type="scientific">Rhizoctonia solani</name>
    <dbReference type="NCBI Taxonomy" id="456999"/>
    <lineage>
        <taxon>Eukaryota</taxon>
        <taxon>Fungi</taxon>
        <taxon>Dikarya</taxon>
        <taxon>Basidiomycota</taxon>
        <taxon>Agaricomycotina</taxon>
        <taxon>Agaricomycetes</taxon>
        <taxon>Cantharellales</taxon>
        <taxon>Ceratobasidiaceae</taxon>
        <taxon>Rhizoctonia</taxon>
    </lineage>
</organism>
<evidence type="ECO:0000256" key="4">
    <source>
        <dbReference type="ARBA" id="ARBA00022552"/>
    </source>
</evidence>
<reference evidence="11" key="1">
    <citation type="submission" date="2021-01" db="EMBL/GenBank/DDBJ databases">
        <authorList>
            <person name="Kaushik A."/>
        </authorList>
    </citation>
    <scope>NUCLEOTIDE SEQUENCE</scope>
    <source>
        <strain evidence="11">AG3-T5</strain>
    </source>
</reference>
<sequence length="310" mass="35285">MPRRPRPTTRAPPKRSREEEEEEEDDREDRPRFAQWVPEDELDAESDAESDSEQELDSSEEEQDSDSEASSQNSDSDSDSGSEPEATSSKSKPKPEWTTAKRKKDISKRSSKHAPTEITSKRPVSRHRAVVDVPVIATRDPRFAPVSGQLSQPLYSRSYSFISEIQKNEAETLRASLAKARKQRAPWETIESLERALKRAESAVEKAKRDEREREALSKVKKEEKEKQKAGKGAWFMKKSEKRELLLKAKFDDLATSGGQNAVRKAIDKRKKKIAQKEKKARPFSKAQARAFSQTGSDHSGGHDKKRRRI</sequence>
<dbReference type="PANTHER" id="PTHR21738:SF0">
    <property type="entry name" value="RIBOSOMAL RNA PROCESSING PROTEIN 36 HOMOLOG"/>
    <property type="match status" value="1"/>
</dbReference>
<dbReference type="GO" id="GO:0005730">
    <property type="term" value="C:nucleolus"/>
    <property type="evidence" value="ECO:0007669"/>
    <property type="project" value="UniProtKB-SubCell"/>
</dbReference>
<dbReference type="Pfam" id="PF06102">
    <property type="entry name" value="RRP36"/>
    <property type="match status" value="1"/>
</dbReference>
<evidence type="ECO:0000256" key="8">
    <source>
        <dbReference type="ARBA" id="ARBA00025053"/>
    </source>
</evidence>
<dbReference type="InterPro" id="IPR009292">
    <property type="entry name" value="RRP36"/>
</dbReference>
<name>A0A8H3AJD9_9AGAM</name>
<evidence type="ECO:0000256" key="6">
    <source>
        <dbReference type="ARBA" id="ARBA00023242"/>
    </source>
</evidence>
<keyword evidence="5" id="KW-0175">Coiled coil</keyword>
<feature type="compositionally biased region" description="Acidic residues" evidence="10">
    <location>
        <begin position="38"/>
        <end position="67"/>
    </location>
</feature>
<evidence type="ECO:0000256" key="1">
    <source>
        <dbReference type="ARBA" id="ARBA00004604"/>
    </source>
</evidence>
<evidence type="ECO:0000313" key="11">
    <source>
        <dbReference type="EMBL" id="CAE6433038.1"/>
    </source>
</evidence>
<evidence type="ECO:0000256" key="2">
    <source>
        <dbReference type="ARBA" id="ARBA00009418"/>
    </source>
</evidence>